<organism evidence="1 2">
    <name type="scientific">Hermetia illucens</name>
    <name type="common">Black soldier fly</name>
    <dbReference type="NCBI Taxonomy" id="343691"/>
    <lineage>
        <taxon>Eukaryota</taxon>
        <taxon>Metazoa</taxon>
        <taxon>Ecdysozoa</taxon>
        <taxon>Arthropoda</taxon>
        <taxon>Hexapoda</taxon>
        <taxon>Insecta</taxon>
        <taxon>Pterygota</taxon>
        <taxon>Neoptera</taxon>
        <taxon>Endopterygota</taxon>
        <taxon>Diptera</taxon>
        <taxon>Brachycera</taxon>
        <taxon>Stratiomyomorpha</taxon>
        <taxon>Stratiomyidae</taxon>
        <taxon>Hermetiinae</taxon>
        <taxon>Hermetia</taxon>
    </lineage>
</organism>
<dbReference type="Pfam" id="PF06757">
    <property type="entry name" value="Ins_allergen_rp"/>
    <property type="match status" value="1"/>
</dbReference>
<proteinExistence type="predicted"/>
<protein>
    <submittedName>
        <fullName evidence="1">Uncharacterized protein</fullName>
    </submittedName>
</protein>
<dbReference type="AlphaFoldDB" id="A0A7R8URE5"/>
<evidence type="ECO:0000313" key="2">
    <source>
        <dbReference type="Proteomes" id="UP000594454"/>
    </source>
</evidence>
<reference evidence="1 2" key="1">
    <citation type="submission" date="2020-11" db="EMBL/GenBank/DDBJ databases">
        <authorList>
            <person name="Wallbank WR R."/>
            <person name="Pardo Diaz C."/>
            <person name="Kozak K."/>
            <person name="Martin S."/>
            <person name="Jiggins C."/>
            <person name="Moest M."/>
            <person name="Warren A I."/>
            <person name="Generalovic N T."/>
            <person name="Byers J.R.P. K."/>
            <person name="Montejo-Kovacevich G."/>
            <person name="Yen C E."/>
        </authorList>
    </citation>
    <scope>NUCLEOTIDE SEQUENCE [LARGE SCALE GENOMIC DNA]</scope>
</reference>
<gene>
    <name evidence="1" type="ORF">HERILL_LOCUS8452</name>
</gene>
<evidence type="ECO:0000313" key="1">
    <source>
        <dbReference type="EMBL" id="CAD7085623.1"/>
    </source>
</evidence>
<sequence length="146" mass="16306">MESLSGQEFHGTHLSIKNDPEFDLIGLIAFPCQALYLDAAYYINFGLGILGFPEIRSDRAYRAGGLNGMLDEILALIPLDVCEALLDEKLTTNYYLQLAFKKIISDEFGDIIERLQANVSYIDMKDRLRGLGVDVELLISLTRLSG</sequence>
<name>A0A7R8URE5_HERIL</name>
<dbReference type="EMBL" id="LR899011">
    <property type="protein sequence ID" value="CAD7085623.1"/>
    <property type="molecule type" value="Genomic_DNA"/>
</dbReference>
<dbReference type="Proteomes" id="UP000594454">
    <property type="component" value="Chromosome 3"/>
</dbReference>
<keyword evidence="2" id="KW-1185">Reference proteome</keyword>
<dbReference type="InterPro" id="IPR010629">
    <property type="entry name" value="Ins_allergen"/>
</dbReference>
<accession>A0A7R8URE5</accession>
<dbReference type="InParanoid" id="A0A7R8URE5"/>